<comment type="caution">
    <text evidence="1">The sequence shown here is derived from an EMBL/GenBank/DDBJ whole genome shotgun (WGS) entry which is preliminary data.</text>
</comment>
<evidence type="ECO:0000313" key="1">
    <source>
        <dbReference type="EMBL" id="RIA81339.1"/>
    </source>
</evidence>
<organism evidence="1 2">
    <name type="scientific">Glomus cerebriforme</name>
    <dbReference type="NCBI Taxonomy" id="658196"/>
    <lineage>
        <taxon>Eukaryota</taxon>
        <taxon>Fungi</taxon>
        <taxon>Fungi incertae sedis</taxon>
        <taxon>Mucoromycota</taxon>
        <taxon>Glomeromycotina</taxon>
        <taxon>Glomeromycetes</taxon>
        <taxon>Glomerales</taxon>
        <taxon>Glomeraceae</taxon>
        <taxon>Glomus</taxon>
    </lineage>
</organism>
<reference evidence="1 2" key="1">
    <citation type="submission" date="2018-06" db="EMBL/GenBank/DDBJ databases">
        <title>Comparative genomics reveals the genomic features of Rhizophagus irregularis, R. cerebriforme, R. diaphanum and Gigaspora rosea, and their symbiotic lifestyle signature.</title>
        <authorList>
            <person name="Morin E."/>
            <person name="San Clemente H."/>
            <person name="Chen E.C.H."/>
            <person name="De La Providencia I."/>
            <person name="Hainaut M."/>
            <person name="Kuo A."/>
            <person name="Kohler A."/>
            <person name="Murat C."/>
            <person name="Tang N."/>
            <person name="Roy S."/>
            <person name="Loubradou J."/>
            <person name="Henrissat B."/>
            <person name="Grigoriev I.V."/>
            <person name="Corradi N."/>
            <person name="Roux C."/>
            <person name="Martin F.M."/>
        </authorList>
    </citation>
    <scope>NUCLEOTIDE SEQUENCE [LARGE SCALE GENOMIC DNA]</scope>
    <source>
        <strain evidence="1 2">DAOM 227022</strain>
    </source>
</reference>
<accession>A0A397S944</accession>
<proteinExistence type="predicted"/>
<keyword evidence="2" id="KW-1185">Reference proteome</keyword>
<dbReference type="Proteomes" id="UP000265703">
    <property type="component" value="Unassembled WGS sequence"/>
</dbReference>
<sequence>MPNYFGSPSSDSNASIHEDSGIIQNRTILSSGVVLMKYILPENDQIIHCVSNEQSSMLPDTFLKEFQEVDNISLSRHKIIENKIETMSLRSVIILKTVHPQRYNNAIDLETISWSNVSAVCKNIFDYINNIIRSLDSSILTAKHQNLIPYWIDEGQEILSKVVNMN</sequence>
<name>A0A397S944_9GLOM</name>
<protein>
    <submittedName>
        <fullName evidence="1">Uncharacterized protein</fullName>
    </submittedName>
</protein>
<dbReference type="EMBL" id="QKYT01000811">
    <property type="protein sequence ID" value="RIA81339.1"/>
    <property type="molecule type" value="Genomic_DNA"/>
</dbReference>
<evidence type="ECO:0000313" key="2">
    <source>
        <dbReference type="Proteomes" id="UP000265703"/>
    </source>
</evidence>
<gene>
    <name evidence="1" type="ORF">C1645_881674</name>
</gene>
<dbReference type="STRING" id="658196.A0A397S944"/>
<dbReference type="OrthoDB" id="2163491at2759"/>
<dbReference type="AlphaFoldDB" id="A0A397S944"/>